<dbReference type="EC" id="1.2.99.6" evidence="4"/>
<dbReference type="GO" id="GO:0047770">
    <property type="term" value="F:carboxylate reductase activity"/>
    <property type="evidence" value="ECO:0007669"/>
    <property type="project" value="UniProtKB-EC"/>
</dbReference>
<dbReference type="Proteomes" id="UP000701702">
    <property type="component" value="Unassembled WGS sequence"/>
</dbReference>
<dbReference type="Pfam" id="PF01315">
    <property type="entry name" value="Ald_Xan_dh_C"/>
    <property type="match status" value="1"/>
</dbReference>
<dbReference type="Pfam" id="PF02738">
    <property type="entry name" value="MoCoBD_1"/>
    <property type="match status" value="1"/>
</dbReference>
<dbReference type="Pfam" id="PF20256">
    <property type="entry name" value="MoCoBD_2"/>
    <property type="match status" value="1"/>
</dbReference>
<dbReference type="InterPro" id="IPR016208">
    <property type="entry name" value="Ald_Oxase/xanthine_DH-like"/>
</dbReference>
<dbReference type="EMBL" id="CAJZAF010000083">
    <property type="protein sequence ID" value="CAG9187594.1"/>
    <property type="molecule type" value="Genomic_DNA"/>
</dbReference>
<dbReference type="InterPro" id="IPR008274">
    <property type="entry name" value="AldOxase/xan_DH_MoCoBD1"/>
</dbReference>
<evidence type="ECO:0000313" key="5">
    <source>
        <dbReference type="Proteomes" id="UP000701702"/>
    </source>
</evidence>
<evidence type="ECO:0000256" key="2">
    <source>
        <dbReference type="ARBA" id="ARBA00023002"/>
    </source>
</evidence>
<dbReference type="SMART" id="SM01008">
    <property type="entry name" value="Ald_Xan_dh_C"/>
    <property type="match status" value="1"/>
</dbReference>
<organism evidence="4 5">
    <name type="scientific">Cupriavidus pinatubonensis</name>
    <dbReference type="NCBI Taxonomy" id="248026"/>
    <lineage>
        <taxon>Bacteria</taxon>
        <taxon>Pseudomonadati</taxon>
        <taxon>Pseudomonadota</taxon>
        <taxon>Betaproteobacteria</taxon>
        <taxon>Burkholderiales</taxon>
        <taxon>Burkholderiaceae</taxon>
        <taxon>Cupriavidus</taxon>
    </lineage>
</organism>
<evidence type="ECO:0000259" key="3">
    <source>
        <dbReference type="SMART" id="SM01008"/>
    </source>
</evidence>
<reference evidence="4 5" key="1">
    <citation type="submission" date="2021-08" db="EMBL/GenBank/DDBJ databases">
        <authorList>
            <person name="Peeters C."/>
        </authorList>
    </citation>
    <scope>NUCLEOTIDE SEQUENCE [LARGE SCALE GENOMIC DNA]</scope>
    <source>
        <strain evidence="4 5">LMG 23994</strain>
    </source>
</reference>
<dbReference type="InterPro" id="IPR036856">
    <property type="entry name" value="Ald_Oxase/Xan_DH_a/b_sf"/>
</dbReference>
<dbReference type="SUPFAM" id="SSF54665">
    <property type="entry name" value="CO dehydrogenase molybdoprotein N-domain-like"/>
    <property type="match status" value="1"/>
</dbReference>
<dbReference type="InterPro" id="IPR000674">
    <property type="entry name" value="Ald_Oxase/Xan_DH_a/b"/>
</dbReference>
<evidence type="ECO:0000313" key="4">
    <source>
        <dbReference type="EMBL" id="CAG9187594.1"/>
    </source>
</evidence>
<dbReference type="Gene3D" id="3.90.1170.50">
    <property type="entry name" value="Aldehyde oxidase/xanthine dehydrogenase, a/b hammerhead"/>
    <property type="match status" value="1"/>
</dbReference>
<proteinExistence type="predicted"/>
<dbReference type="PANTHER" id="PTHR11908:SF132">
    <property type="entry name" value="ALDEHYDE OXIDASE 1-RELATED"/>
    <property type="match status" value="1"/>
</dbReference>
<accession>A0ABN7ZNZ7</accession>
<dbReference type="InterPro" id="IPR046867">
    <property type="entry name" value="AldOxase/xan_DH_MoCoBD2"/>
</dbReference>
<name>A0ABN7ZNZ7_9BURK</name>
<feature type="domain" description="Aldehyde oxidase/xanthine dehydrogenase a/b hammerhead" evidence="3">
    <location>
        <begin position="44"/>
        <end position="160"/>
    </location>
</feature>
<evidence type="ECO:0000256" key="1">
    <source>
        <dbReference type="ARBA" id="ARBA00022505"/>
    </source>
</evidence>
<keyword evidence="5" id="KW-1185">Reference proteome</keyword>
<gene>
    <name evidence="4" type="primary">paoC_2</name>
    <name evidence="4" type="ORF">LMG23994_07039</name>
</gene>
<dbReference type="PANTHER" id="PTHR11908">
    <property type="entry name" value="XANTHINE DEHYDROGENASE"/>
    <property type="match status" value="1"/>
</dbReference>
<keyword evidence="2 4" id="KW-0560">Oxidoreductase</keyword>
<sequence>MGVLRKIMETAVRFVPDKDPDPLMHKHGYLGKPISRVDGPAKVKGEARFTAEHVVENVAYAAVVCSTIATGRITRIETEAAEREPGVLAFITHVNAPRMKHPTLLNVMNIGKGVGGSELPLLQEDLVHYDGEPIAVVVAETLEEAEHAALMVWVEYDVESPSVSFDALKPEAVVPKDVLGEDPEFRKGDAEAALAAAAFKTDYLYRTPRHNHNAIEPHATIAFWGEGGHLTVFDSTQYVNGFKHQRAEVFSLKPDDIRVISPFVGGAFGGKWAMWPNTVLCAAAAKVAGRPVKLVLSREDVFRMVGGRTLAEQRVGLGANRDGKLVSLIHTGTTATTTHAKYPEQFSLTPRHLYAAENLFVGQKIVNLDTVANTWMRAPGEAIATFALESAIDELAYAMAVDPIELRRINEPTKDPTKNTEFSMRNLVEAYQRGSDRFGWSQRNPEPRSQRDGAWLVGQGVATAYYPFFRWPATVRVRVSSDGSADILAAAHEMGMGTATVQIQHAAERLALPIEKVSFYYGDTAFPDSPITAGGSSQTVTIAAAVQEAIEKAHRQLHTLAAKSAGSPLAGTKYAEVEARDGGLYQAQEGKGETYASILQRASQDYVEVEASTGMATELMKYSMASYGAQFCEVRVNEITGEVRVSRWVGSFDCGRIVSPKTATSQFRGGIVMGIGMALMEETFFDERRGRIMNRSLAEYHVPVHLDVPHIDRHHLQRHPGRARSAGCTWRRRNWHHRRSRSSCKCGVSRHGKAGSRVAYYAGQTSLA</sequence>
<dbReference type="Gene3D" id="3.30.365.10">
    <property type="entry name" value="Aldehyde oxidase/xanthine dehydrogenase, molybdopterin binding domain"/>
    <property type="match status" value="4"/>
</dbReference>
<keyword evidence="1" id="KW-0500">Molybdenum</keyword>
<comment type="caution">
    <text evidence="4">The sequence shown here is derived from an EMBL/GenBank/DDBJ whole genome shotgun (WGS) entry which is preliminary data.</text>
</comment>
<dbReference type="InterPro" id="IPR037165">
    <property type="entry name" value="AldOxase/xan_DH_Mopterin-bd_sf"/>
</dbReference>
<dbReference type="SUPFAM" id="SSF56003">
    <property type="entry name" value="Molybdenum cofactor-binding domain"/>
    <property type="match status" value="1"/>
</dbReference>
<protein>
    <submittedName>
        <fullName evidence="4">Aldehyde oxidoreductase molybdenum-binding subunit PaoC</fullName>
        <ecNumber evidence="4">1.2.99.6</ecNumber>
    </submittedName>
</protein>